<evidence type="ECO:0000313" key="3">
    <source>
        <dbReference type="Proteomes" id="UP000694388"/>
    </source>
</evidence>
<feature type="compositionally biased region" description="Gly residues" evidence="1">
    <location>
        <begin position="167"/>
        <end position="178"/>
    </location>
</feature>
<name>A0A8C4N3M7_EPTBU</name>
<feature type="region of interest" description="Disordered" evidence="1">
    <location>
        <begin position="91"/>
        <end position="110"/>
    </location>
</feature>
<keyword evidence="3" id="KW-1185">Reference proteome</keyword>
<organism evidence="2 3">
    <name type="scientific">Eptatretus burgeri</name>
    <name type="common">Inshore hagfish</name>
    <dbReference type="NCBI Taxonomy" id="7764"/>
    <lineage>
        <taxon>Eukaryota</taxon>
        <taxon>Metazoa</taxon>
        <taxon>Chordata</taxon>
        <taxon>Craniata</taxon>
        <taxon>Vertebrata</taxon>
        <taxon>Cyclostomata</taxon>
        <taxon>Myxini</taxon>
        <taxon>Myxiniformes</taxon>
        <taxon>Myxinidae</taxon>
        <taxon>Eptatretinae</taxon>
        <taxon>Eptatretus</taxon>
    </lineage>
</organism>
<dbReference type="Proteomes" id="UP000694388">
    <property type="component" value="Unplaced"/>
</dbReference>
<proteinExistence type="predicted"/>
<dbReference type="AlphaFoldDB" id="A0A8C4N3M7"/>
<reference evidence="2" key="2">
    <citation type="submission" date="2025-09" db="UniProtKB">
        <authorList>
            <consortium name="Ensembl"/>
        </authorList>
    </citation>
    <scope>IDENTIFICATION</scope>
</reference>
<feature type="compositionally biased region" description="Basic and acidic residues" evidence="1">
    <location>
        <begin position="124"/>
        <end position="140"/>
    </location>
</feature>
<evidence type="ECO:0000256" key="1">
    <source>
        <dbReference type="SAM" id="MobiDB-lite"/>
    </source>
</evidence>
<protein>
    <submittedName>
        <fullName evidence="2">Uncharacterized protein</fullName>
    </submittedName>
</protein>
<evidence type="ECO:0000313" key="2">
    <source>
        <dbReference type="Ensembl" id="ENSEBUP00000001179.1"/>
    </source>
</evidence>
<feature type="region of interest" description="Disordered" evidence="1">
    <location>
        <begin position="116"/>
        <end position="192"/>
    </location>
</feature>
<sequence>MGNLMFLRCEVVLRVRFSFSLFSHHRLHRRPHCIALAFASLTSLWLTSGGGGALQRHVARLPVPGAGPSDVTTPPGQLGGLLPVLANERNDEGACTEGRPVWRRRSSGRSHALALDQSACSGWGDHDSANPGPRRERAELRGGTPPPPPPRGGGKKRAVGAPPWAAGGPGGGGGGGAGAPPPPPRRSGGDKNSAVCARTLAFVQFWDRRGLCTVRSPGVLFWVRRILHIVLRHFRARFSGPPGRAQIRERVCGRRVFSRQPTPCQLHKLG</sequence>
<reference evidence="2" key="1">
    <citation type="submission" date="2025-08" db="UniProtKB">
        <authorList>
            <consortium name="Ensembl"/>
        </authorList>
    </citation>
    <scope>IDENTIFICATION</scope>
</reference>
<dbReference type="Ensembl" id="ENSEBUT00000001500.1">
    <property type="protein sequence ID" value="ENSEBUP00000001179.1"/>
    <property type="gene ID" value="ENSEBUG00000001093.1"/>
</dbReference>
<accession>A0A8C4N3M7</accession>